<protein>
    <submittedName>
        <fullName evidence="2">DUF4124 domain-containing protein</fullName>
    </submittedName>
</protein>
<evidence type="ECO:0000313" key="3">
    <source>
        <dbReference type="Proteomes" id="UP001595630"/>
    </source>
</evidence>
<comment type="caution">
    <text evidence="2">The sequence shown here is derived from an EMBL/GenBank/DDBJ whole genome shotgun (WGS) entry which is preliminary data.</text>
</comment>
<evidence type="ECO:0000256" key="1">
    <source>
        <dbReference type="SAM" id="Coils"/>
    </source>
</evidence>
<evidence type="ECO:0000313" key="2">
    <source>
        <dbReference type="EMBL" id="MFC3607591.1"/>
    </source>
</evidence>
<reference evidence="3" key="1">
    <citation type="journal article" date="2019" name="Int. J. Syst. Evol. Microbiol.">
        <title>The Global Catalogue of Microorganisms (GCM) 10K type strain sequencing project: providing services to taxonomists for standard genome sequencing and annotation.</title>
        <authorList>
            <consortium name="The Broad Institute Genomics Platform"/>
            <consortium name="The Broad Institute Genome Sequencing Center for Infectious Disease"/>
            <person name="Wu L."/>
            <person name="Ma J."/>
        </authorList>
    </citation>
    <scope>NUCLEOTIDE SEQUENCE [LARGE SCALE GENOMIC DNA]</scope>
    <source>
        <strain evidence="3">KCTC 42447</strain>
    </source>
</reference>
<accession>A0ABV7T3N4</accession>
<sequence length="194" mass="21578">MSVGLLLATLQVGAVELYRYVDESGAVVFDRHGVPPHLIGSGYQVLNDKGRVLRSVAPAPSAEERQRLQQEAEQALADARLLRLYAAVEEVDAAKLRKLSQLDSVSGIARSSLRAVNRQLQRLQVEEQRLLAEQQDVPESLRQQMLNLRQERLGLERNVESYRAARLAAEVSFTSDRERLAVLLGGLTPELVVD</sequence>
<feature type="coiled-coil region" evidence="1">
    <location>
        <begin position="113"/>
        <end position="165"/>
    </location>
</feature>
<proteinExistence type="predicted"/>
<dbReference type="RefSeq" id="WP_386363018.1">
    <property type="nucleotide sequence ID" value="NZ_JBHRXZ010000017.1"/>
</dbReference>
<name>A0ABV7T3N4_9GAMM</name>
<keyword evidence="1" id="KW-0175">Coiled coil</keyword>
<gene>
    <name evidence="2" type="ORF">ACFOMF_07370</name>
</gene>
<dbReference type="EMBL" id="JBHRXZ010000017">
    <property type="protein sequence ID" value="MFC3607591.1"/>
    <property type="molecule type" value="Genomic_DNA"/>
</dbReference>
<dbReference type="Proteomes" id="UP001595630">
    <property type="component" value="Unassembled WGS sequence"/>
</dbReference>
<keyword evidence="3" id="KW-1185">Reference proteome</keyword>
<organism evidence="2 3">
    <name type="scientific">Stutzerimonas tarimensis</name>
    <dbReference type="NCBI Taxonomy" id="1507735"/>
    <lineage>
        <taxon>Bacteria</taxon>
        <taxon>Pseudomonadati</taxon>
        <taxon>Pseudomonadota</taxon>
        <taxon>Gammaproteobacteria</taxon>
        <taxon>Pseudomonadales</taxon>
        <taxon>Pseudomonadaceae</taxon>
        <taxon>Stutzerimonas</taxon>
    </lineage>
</organism>